<protein>
    <recommendedName>
        <fullName evidence="13">Sensor-like histidine kinase SenX3</fullName>
        <ecNumber evidence="4">2.7.13.3</ecNumber>
    </recommendedName>
</protein>
<evidence type="ECO:0000256" key="14">
    <source>
        <dbReference type="SAM" id="Phobius"/>
    </source>
</evidence>
<dbReference type="FunFam" id="3.30.565.10:FF:000023">
    <property type="entry name" value="PAS domain-containing sensor histidine kinase"/>
    <property type="match status" value="1"/>
</dbReference>
<dbReference type="InterPro" id="IPR003661">
    <property type="entry name" value="HisK_dim/P_dom"/>
</dbReference>
<dbReference type="InterPro" id="IPR005467">
    <property type="entry name" value="His_kinase_dom"/>
</dbReference>
<dbReference type="SMART" id="SM00388">
    <property type="entry name" value="HisKA"/>
    <property type="match status" value="1"/>
</dbReference>
<evidence type="ECO:0000256" key="8">
    <source>
        <dbReference type="ARBA" id="ARBA00022741"/>
    </source>
</evidence>
<evidence type="ECO:0000259" key="15">
    <source>
        <dbReference type="PROSITE" id="PS50109"/>
    </source>
</evidence>
<reference evidence="16 17" key="1">
    <citation type="submission" date="2019-09" db="EMBL/GenBank/DDBJ databases">
        <title>Phylogeny of genus Pseudoclavibacter and closely related genus.</title>
        <authorList>
            <person name="Li Y."/>
        </authorList>
    </citation>
    <scope>NUCLEOTIDE SEQUENCE [LARGE SCALE GENOMIC DNA]</scope>
    <source>
        <strain evidence="16 17">DSM 23821</strain>
    </source>
</reference>
<evidence type="ECO:0000256" key="13">
    <source>
        <dbReference type="ARBA" id="ARBA00039401"/>
    </source>
</evidence>
<dbReference type="GO" id="GO:0045121">
    <property type="term" value="C:membrane raft"/>
    <property type="evidence" value="ECO:0007669"/>
    <property type="project" value="UniProtKB-SubCell"/>
</dbReference>
<comment type="subcellular location">
    <subcellularLocation>
        <location evidence="2">Cell membrane</location>
    </subcellularLocation>
    <subcellularLocation>
        <location evidence="3">Membrane raft</location>
        <topology evidence="3">Multi-pass membrane protein</topology>
    </subcellularLocation>
</comment>
<keyword evidence="6" id="KW-0597">Phosphoprotein</keyword>
<dbReference type="Pfam" id="PF00512">
    <property type="entry name" value="HisKA"/>
    <property type="match status" value="1"/>
</dbReference>
<dbReference type="PANTHER" id="PTHR45453:SF1">
    <property type="entry name" value="PHOSPHATE REGULON SENSOR PROTEIN PHOR"/>
    <property type="match status" value="1"/>
</dbReference>
<keyword evidence="17" id="KW-1185">Reference proteome</keyword>
<comment type="caution">
    <text evidence="16">The sequence shown here is derived from an EMBL/GenBank/DDBJ whole genome shotgun (WGS) entry which is preliminary data.</text>
</comment>
<feature type="transmembrane region" description="Helical" evidence="14">
    <location>
        <begin position="6"/>
        <end position="27"/>
    </location>
</feature>
<feature type="domain" description="Histidine kinase" evidence="15">
    <location>
        <begin position="157"/>
        <end position="373"/>
    </location>
</feature>
<dbReference type="SMART" id="SM00387">
    <property type="entry name" value="HATPase_c"/>
    <property type="match status" value="1"/>
</dbReference>
<dbReference type="InterPro" id="IPR050351">
    <property type="entry name" value="BphY/WalK/GraS-like"/>
</dbReference>
<organism evidence="16 17">
    <name type="scientific">Pseudoclavibacter chungangensis</name>
    <dbReference type="NCBI Taxonomy" id="587635"/>
    <lineage>
        <taxon>Bacteria</taxon>
        <taxon>Bacillati</taxon>
        <taxon>Actinomycetota</taxon>
        <taxon>Actinomycetes</taxon>
        <taxon>Micrococcales</taxon>
        <taxon>Microbacteriaceae</taxon>
        <taxon>Pseudoclavibacter</taxon>
    </lineage>
</organism>
<proteinExistence type="predicted"/>
<dbReference type="EMBL" id="WBJZ01000003">
    <property type="protein sequence ID" value="KAB1660351.1"/>
    <property type="molecule type" value="Genomic_DNA"/>
</dbReference>
<dbReference type="InterPro" id="IPR003594">
    <property type="entry name" value="HATPase_dom"/>
</dbReference>
<evidence type="ECO:0000256" key="12">
    <source>
        <dbReference type="ARBA" id="ARBA00023136"/>
    </source>
</evidence>
<evidence type="ECO:0000256" key="9">
    <source>
        <dbReference type="ARBA" id="ARBA00022777"/>
    </source>
</evidence>
<dbReference type="FunFam" id="1.10.287.130:FF:000001">
    <property type="entry name" value="Two-component sensor histidine kinase"/>
    <property type="match status" value="1"/>
</dbReference>
<keyword evidence="9 16" id="KW-0418">Kinase</keyword>
<keyword evidence="11" id="KW-0902">Two-component regulatory system</keyword>
<dbReference type="InterPro" id="IPR004358">
    <property type="entry name" value="Sig_transdc_His_kin-like_C"/>
</dbReference>
<keyword evidence="14" id="KW-1133">Transmembrane helix</keyword>
<dbReference type="GO" id="GO:0000155">
    <property type="term" value="F:phosphorelay sensor kinase activity"/>
    <property type="evidence" value="ECO:0007669"/>
    <property type="project" value="InterPro"/>
</dbReference>
<dbReference type="Proteomes" id="UP000467240">
    <property type="component" value="Unassembled WGS sequence"/>
</dbReference>
<keyword evidence="12 14" id="KW-0472">Membrane</keyword>
<evidence type="ECO:0000256" key="2">
    <source>
        <dbReference type="ARBA" id="ARBA00004236"/>
    </source>
</evidence>
<keyword evidence="10" id="KW-0067">ATP-binding</keyword>
<evidence type="ECO:0000256" key="11">
    <source>
        <dbReference type="ARBA" id="ARBA00023012"/>
    </source>
</evidence>
<evidence type="ECO:0000313" key="17">
    <source>
        <dbReference type="Proteomes" id="UP000467240"/>
    </source>
</evidence>
<dbReference type="RefSeq" id="WP_158039451.1">
    <property type="nucleotide sequence ID" value="NZ_JACCFV010000001.1"/>
</dbReference>
<dbReference type="CDD" id="cd00082">
    <property type="entry name" value="HisKA"/>
    <property type="match status" value="1"/>
</dbReference>
<dbReference type="Gene3D" id="1.10.287.130">
    <property type="match status" value="1"/>
</dbReference>
<dbReference type="SUPFAM" id="SSF47384">
    <property type="entry name" value="Homodimeric domain of signal transducing histidine kinase"/>
    <property type="match status" value="1"/>
</dbReference>
<dbReference type="PRINTS" id="PR00344">
    <property type="entry name" value="BCTRLSENSOR"/>
</dbReference>
<dbReference type="GO" id="GO:0005886">
    <property type="term" value="C:plasma membrane"/>
    <property type="evidence" value="ECO:0007669"/>
    <property type="project" value="UniProtKB-SubCell"/>
</dbReference>
<evidence type="ECO:0000256" key="3">
    <source>
        <dbReference type="ARBA" id="ARBA00004314"/>
    </source>
</evidence>
<dbReference type="InterPro" id="IPR036890">
    <property type="entry name" value="HATPase_C_sf"/>
</dbReference>
<evidence type="ECO:0000256" key="10">
    <source>
        <dbReference type="ARBA" id="ARBA00022840"/>
    </source>
</evidence>
<dbReference type="Pfam" id="PF02518">
    <property type="entry name" value="HATPase_c"/>
    <property type="match status" value="1"/>
</dbReference>
<evidence type="ECO:0000313" key="16">
    <source>
        <dbReference type="EMBL" id="KAB1660351.1"/>
    </source>
</evidence>
<dbReference type="OrthoDB" id="9813151at2"/>
<dbReference type="PROSITE" id="PS50109">
    <property type="entry name" value="HIS_KIN"/>
    <property type="match status" value="1"/>
</dbReference>
<dbReference type="GO" id="GO:0004721">
    <property type="term" value="F:phosphoprotein phosphatase activity"/>
    <property type="evidence" value="ECO:0007669"/>
    <property type="project" value="TreeGrafter"/>
</dbReference>
<dbReference type="CDD" id="cd00075">
    <property type="entry name" value="HATPase"/>
    <property type="match status" value="1"/>
</dbReference>
<dbReference type="SUPFAM" id="SSF55874">
    <property type="entry name" value="ATPase domain of HSP90 chaperone/DNA topoisomerase II/histidine kinase"/>
    <property type="match status" value="1"/>
</dbReference>
<dbReference type="PANTHER" id="PTHR45453">
    <property type="entry name" value="PHOSPHATE REGULON SENSOR PROTEIN PHOR"/>
    <property type="match status" value="1"/>
</dbReference>
<evidence type="ECO:0000256" key="6">
    <source>
        <dbReference type="ARBA" id="ARBA00022553"/>
    </source>
</evidence>
<keyword evidence="14" id="KW-0812">Transmembrane</keyword>
<evidence type="ECO:0000256" key="7">
    <source>
        <dbReference type="ARBA" id="ARBA00022679"/>
    </source>
</evidence>
<evidence type="ECO:0000256" key="4">
    <source>
        <dbReference type="ARBA" id="ARBA00012438"/>
    </source>
</evidence>
<keyword evidence="8" id="KW-0547">Nucleotide-binding</keyword>
<comment type="catalytic activity">
    <reaction evidence="1">
        <text>ATP + protein L-histidine = ADP + protein N-phospho-L-histidine.</text>
        <dbReference type="EC" id="2.7.13.3"/>
    </reaction>
</comment>
<dbReference type="GO" id="GO:0016036">
    <property type="term" value="P:cellular response to phosphate starvation"/>
    <property type="evidence" value="ECO:0007669"/>
    <property type="project" value="TreeGrafter"/>
</dbReference>
<accession>A0A7J5C0D6</accession>
<keyword evidence="7" id="KW-0808">Transferase</keyword>
<evidence type="ECO:0000256" key="5">
    <source>
        <dbReference type="ARBA" id="ARBA00022475"/>
    </source>
</evidence>
<dbReference type="AlphaFoldDB" id="A0A7J5C0D6"/>
<evidence type="ECO:0000256" key="1">
    <source>
        <dbReference type="ARBA" id="ARBA00000085"/>
    </source>
</evidence>
<dbReference type="GO" id="GO:0005524">
    <property type="term" value="F:ATP binding"/>
    <property type="evidence" value="ECO:0007669"/>
    <property type="project" value="UniProtKB-KW"/>
</dbReference>
<gene>
    <name evidence="16" type="ORF">F8O01_03235</name>
</gene>
<dbReference type="InterPro" id="IPR036097">
    <property type="entry name" value="HisK_dim/P_sf"/>
</dbReference>
<name>A0A7J5C0D6_9MICO</name>
<dbReference type="Gene3D" id="3.30.565.10">
    <property type="entry name" value="Histidine kinase-like ATPase, C-terminal domain"/>
    <property type="match status" value="1"/>
</dbReference>
<sequence>MDSSLAIVIATALGFLIGGGFVALLHVADQHRQQARAVLEPRLPDGIEHLLGALDSIVIVCDPSHNVYQSSPGATSKGLVLRGGRLATPVGELVDAVRRAGEPITRDLEIPRGPFGSAELMLRVRAAPLATRFILILADDRTEAVRVENVRRDFVANVSHELKTPIGAVSLLAEAIDAAADDPEQVRYFTDRLVTEAGRLGKLTNELINLSRLQSADSLEKAEILELRPIVEQAVDQARVAADAKRISITLAEGSGERVYADPGLLVMGFHNLVANAINYSPEGSGIGIGIRTVDGGVEVAVTDQGIGIAPEDQGRVFERFFRVDAARSRLTGGTGLGLSIVKHVVENHGGDIRLWSQPGRGSTFTVRLPLADADEVAA</sequence>
<dbReference type="EC" id="2.7.13.3" evidence="4"/>
<keyword evidence="5" id="KW-1003">Cell membrane</keyword>